<organism evidence="1 2">
    <name type="scientific">Basidiobolus ranarum</name>
    <dbReference type="NCBI Taxonomy" id="34480"/>
    <lineage>
        <taxon>Eukaryota</taxon>
        <taxon>Fungi</taxon>
        <taxon>Fungi incertae sedis</taxon>
        <taxon>Zoopagomycota</taxon>
        <taxon>Entomophthoromycotina</taxon>
        <taxon>Basidiobolomycetes</taxon>
        <taxon>Basidiobolales</taxon>
        <taxon>Basidiobolaceae</taxon>
        <taxon>Basidiobolus</taxon>
    </lineage>
</organism>
<evidence type="ECO:0000313" key="1">
    <source>
        <dbReference type="EMBL" id="KAK9759983.1"/>
    </source>
</evidence>
<gene>
    <name evidence="1" type="ORF">K7432_016438</name>
</gene>
<accession>A0ABR2WEP6</accession>
<keyword evidence="2" id="KW-1185">Reference proteome</keyword>
<evidence type="ECO:0000313" key="2">
    <source>
        <dbReference type="Proteomes" id="UP001479436"/>
    </source>
</evidence>
<sequence length="69" mass="7616">MIMSTKEEFLTEMDSRTILALALAANMSKMSMITNTKEEFPAETGNITTLVLASVVNMNKFSKSNGHDE</sequence>
<dbReference type="EMBL" id="JASJQH010002711">
    <property type="protein sequence ID" value="KAK9759983.1"/>
    <property type="molecule type" value="Genomic_DNA"/>
</dbReference>
<protein>
    <submittedName>
        <fullName evidence="1">Uncharacterized protein</fullName>
    </submittedName>
</protein>
<reference evidence="1 2" key="1">
    <citation type="submission" date="2023-04" db="EMBL/GenBank/DDBJ databases">
        <title>Genome of Basidiobolus ranarum AG-B5.</title>
        <authorList>
            <person name="Stajich J.E."/>
            <person name="Carter-House D."/>
            <person name="Gryganskyi A."/>
        </authorList>
    </citation>
    <scope>NUCLEOTIDE SEQUENCE [LARGE SCALE GENOMIC DNA]</scope>
    <source>
        <strain evidence="1 2">AG-B5</strain>
    </source>
</reference>
<dbReference type="Proteomes" id="UP001479436">
    <property type="component" value="Unassembled WGS sequence"/>
</dbReference>
<comment type="caution">
    <text evidence="1">The sequence shown here is derived from an EMBL/GenBank/DDBJ whole genome shotgun (WGS) entry which is preliminary data.</text>
</comment>
<name>A0ABR2WEP6_9FUNG</name>
<proteinExistence type="predicted"/>